<comment type="caution">
    <text evidence="1">The sequence shown here is derived from an EMBL/GenBank/DDBJ whole genome shotgun (WGS) entry which is preliminary data.</text>
</comment>
<accession>A0A392T3G6</accession>
<feature type="non-terminal residue" evidence="1">
    <location>
        <position position="1"/>
    </location>
</feature>
<name>A0A392T3G6_9FABA</name>
<keyword evidence="2" id="KW-1185">Reference proteome</keyword>
<evidence type="ECO:0000313" key="2">
    <source>
        <dbReference type="Proteomes" id="UP000265520"/>
    </source>
</evidence>
<evidence type="ECO:0000313" key="1">
    <source>
        <dbReference type="EMBL" id="MCI55628.1"/>
    </source>
</evidence>
<reference evidence="1 2" key="1">
    <citation type="journal article" date="2018" name="Front. Plant Sci.">
        <title>Red Clover (Trifolium pratense) and Zigzag Clover (T. medium) - A Picture of Genomic Similarities and Differences.</title>
        <authorList>
            <person name="Dluhosova J."/>
            <person name="Istvanek J."/>
            <person name="Nedelnik J."/>
            <person name="Repkova J."/>
        </authorList>
    </citation>
    <scope>NUCLEOTIDE SEQUENCE [LARGE SCALE GENOMIC DNA]</scope>
    <source>
        <strain evidence="2">cv. 10/8</strain>
        <tissue evidence="1">Leaf</tissue>
    </source>
</reference>
<sequence>VPILAGTSTLPVNNWRDVLVVDDFGGESNSAWDVQFSGEEVVSQYTTTSDQENIRNLGFEQSLEAARTYSLWTASIATETSKALKEEHSRYLS</sequence>
<dbReference type="Proteomes" id="UP000265520">
    <property type="component" value="Unassembled WGS sequence"/>
</dbReference>
<protein>
    <submittedName>
        <fullName evidence="1">Uncharacterized protein</fullName>
    </submittedName>
</protein>
<proteinExistence type="predicted"/>
<organism evidence="1 2">
    <name type="scientific">Trifolium medium</name>
    <dbReference type="NCBI Taxonomy" id="97028"/>
    <lineage>
        <taxon>Eukaryota</taxon>
        <taxon>Viridiplantae</taxon>
        <taxon>Streptophyta</taxon>
        <taxon>Embryophyta</taxon>
        <taxon>Tracheophyta</taxon>
        <taxon>Spermatophyta</taxon>
        <taxon>Magnoliopsida</taxon>
        <taxon>eudicotyledons</taxon>
        <taxon>Gunneridae</taxon>
        <taxon>Pentapetalae</taxon>
        <taxon>rosids</taxon>
        <taxon>fabids</taxon>
        <taxon>Fabales</taxon>
        <taxon>Fabaceae</taxon>
        <taxon>Papilionoideae</taxon>
        <taxon>50 kb inversion clade</taxon>
        <taxon>NPAAA clade</taxon>
        <taxon>Hologalegina</taxon>
        <taxon>IRL clade</taxon>
        <taxon>Trifolieae</taxon>
        <taxon>Trifolium</taxon>
    </lineage>
</organism>
<feature type="non-terminal residue" evidence="1">
    <location>
        <position position="93"/>
    </location>
</feature>
<dbReference type="EMBL" id="LXQA010499395">
    <property type="protein sequence ID" value="MCI55628.1"/>
    <property type="molecule type" value="Genomic_DNA"/>
</dbReference>
<dbReference type="AlphaFoldDB" id="A0A392T3G6"/>